<dbReference type="InterPro" id="IPR017871">
    <property type="entry name" value="ABC_transporter-like_CS"/>
</dbReference>
<evidence type="ECO:0000256" key="5">
    <source>
        <dbReference type="ARBA" id="ARBA00022967"/>
    </source>
</evidence>
<dbReference type="STRING" id="1123014.SAMN02745746_01477"/>
<evidence type="ECO:0000256" key="1">
    <source>
        <dbReference type="ARBA" id="ARBA00022448"/>
    </source>
</evidence>
<evidence type="ECO:0000256" key="4">
    <source>
        <dbReference type="ARBA" id="ARBA00022840"/>
    </source>
</evidence>
<keyword evidence="1" id="KW-0813">Transport</keyword>
<accession>A0A1Y6BIV1</accession>
<dbReference type="InterPro" id="IPR050086">
    <property type="entry name" value="MetN_ABC_transporter-like"/>
</dbReference>
<evidence type="ECO:0000259" key="7">
    <source>
        <dbReference type="PROSITE" id="PS50893"/>
    </source>
</evidence>
<dbReference type="Gene3D" id="3.40.50.300">
    <property type="entry name" value="P-loop containing nucleotide triphosphate hydrolases"/>
    <property type="match status" value="1"/>
</dbReference>
<name>A0A1Y6BIV1_9NEIS</name>
<dbReference type="PANTHER" id="PTHR43166:SF6">
    <property type="entry name" value="PHOSPHONATES IMPORT ATP-BINDING PROTEIN PHNC"/>
    <property type="match status" value="1"/>
</dbReference>
<gene>
    <name evidence="8" type="ORF">SAMN02745746_01477</name>
</gene>
<keyword evidence="3" id="KW-0547">Nucleotide-binding</keyword>
<organism evidence="8 9">
    <name type="scientific">Pseudogulbenkiania subflava DSM 22618</name>
    <dbReference type="NCBI Taxonomy" id="1123014"/>
    <lineage>
        <taxon>Bacteria</taxon>
        <taxon>Pseudomonadati</taxon>
        <taxon>Pseudomonadota</taxon>
        <taxon>Betaproteobacteria</taxon>
        <taxon>Neisseriales</taxon>
        <taxon>Chromobacteriaceae</taxon>
        <taxon>Pseudogulbenkiania</taxon>
    </lineage>
</organism>
<evidence type="ECO:0000313" key="9">
    <source>
        <dbReference type="Proteomes" id="UP000192920"/>
    </source>
</evidence>
<dbReference type="InterPro" id="IPR003593">
    <property type="entry name" value="AAA+_ATPase"/>
</dbReference>
<dbReference type="InterPro" id="IPR003439">
    <property type="entry name" value="ABC_transporter-like_ATP-bd"/>
</dbReference>
<keyword evidence="9" id="KW-1185">Reference proteome</keyword>
<evidence type="ECO:0000256" key="3">
    <source>
        <dbReference type="ARBA" id="ARBA00022741"/>
    </source>
</evidence>
<dbReference type="Proteomes" id="UP000192920">
    <property type="component" value="Unassembled WGS sequence"/>
</dbReference>
<dbReference type="AlphaFoldDB" id="A0A1Y6BIV1"/>
<dbReference type="EMBL" id="FXAG01000006">
    <property type="protein sequence ID" value="SMF13512.1"/>
    <property type="molecule type" value="Genomic_DNA"/>
</dbReference>
<evidence type="ECO:0000256" key="2">
    <source>
        <dbReference type="ARBA" id="ARBA00022475"/>
    </source>
</evidence>
<proteinExistence type="predicted"/>
<dbReference type="SMART" id="SM00382">
    <property type="entry name" value="AAA"/>
    <property type="match status" value="1"/>
</dbReference>
<dbReference type="RefSeq" id="WP_085275786.1">
    <property type="nucleotide sequence ID" value="NZ_FXAG01000006.1"/>
</dbReference>
<dbReference type="PROSITE" id="PS00211">
    <property type="entry name" value="ABC_TRANSPORTER_1"/>
    <property type="match status" value="1"/>
</dbReference>
<keyword evidence="5" id="KW-1278">Translocase</keyword>
<sequence>MSLTFERVGLRLGGSTILDDVSLALGDGEQAALIGPSGAGKSSLLLLANTVYRPSQGTVSILGQNPWRCAPHQLQSLQADIGTVYQAPPLPARQRVVNAVAAGRLGRQGTLASLLALLRPRDAAGVTQVLQRVDLADKLWARCDQLSGGQRQRVGIARVLYQAPRLMLADEPVSALDPRLAEETVKRLTDDARARGATLLMSLHSVDLALAHFPRIIGLQAGRILFDLPRAEVHDGLIQALYAGERLAEDDILPADAEPGFPRGVRC</sequence>
<evidence type="ECO:0000313" key="8">
    <source>
        <dbReference type="EMBL" id="SMF13512.1"/>
    </source>
</evidence>
<dbReference type="PROSITE" id="PS50893">
    <property type="entry name" value="ABC_TRANSPORTER_2"/>
    <property type="match status" value="1"/>
</dbReference>
<keyword evidence="4 8" id="KW-0067">ATP-binding</keyword>
<reference evidence="9" key="1">
    <citation type="submission" date="2017-04" db="EMBL/GenBank/DDBJ databases">
        <authorList>
            <person name="Varghese N."/>
            <person name="Submissions S."/>
        </authorList>
    </citation>
    <scope>NUCLEOTIDE SEQUENCE [LARGE SCALE GENOMIC DNA]</scope>
    <source>
        <strain evidence="9">DSM 22618</strain>
    </source>
</reference>
<dbReference type="PANTHER" id="PTHR43166">
    <property type="entry name" value="AMINO ACID IMPORT ATP-BINDING PROTEIN"/>
    <property type="match status" value="1"/>
</dbReference>
<feature type="domain" description="ABC transporter" evidence="7">
    <location>
        <begin position="3"/>
        <end position="246"/>
    </location>
</feature>
<dbReference type="SUPFAM" id="SSF52540">
    <property type="entry name" value="P-loop containing nucleoside triphosphate hydrolases"/>
    <property type="match status" value="1"/>
</dbReference>
<keyword evidence="2" id="KW-1003">Cell membrane</keyword>
<protein>
    <submittedName>
        <fullName evidence="8">Phosphonate transport system ATP-binding protein</fullName>
    </submittedName>
</protein>
<dbReference type="Pfam" id="PF00005">
    <property type="entry name" value="ABC_tran"/>
    <property type="match status" value="1"/>
</dbReference>
<dbReference type="InterPro" id="IPR027417">
    <property type="entry name" value="P-loop_NTPase"/>
</dbReference>
<keyword evidence="6" id="KW-0472">Membrane</keyword>
<dbReference type="GO" id="GO:0005524">
    <property type="term" value="F:ATP binding"/>
    <property type="evidence" value="ECO:0007669"/>
    <property type="project" value="UniProtKB-KW"/>
</dbReference>
<evidence type="ECO:0000256" key="6">
    <source>
        <dbReference type="ARBA" id="ARBA00023136"/>
    </source>
</evidence>
<dbReference type="GO" id="GO:0016887">
    <property type="term" value="F:ATP hydrolysis activity"/>
    <property type="evidence" value="ECO:0007669"/>
    <property type="project" value="InterPro"/>
</dbReference>